<dbReference type="EMBL" id="LOCL01000026">
    <property type="protein sequence ID" value="KUF19735.1"/>
    <property type="molecule type" value="Genomic_DNA"/>
</dbReference>
<reference evidence="3 4" key="1">
    <citation type="submission" date="2015-12" db="EMBL/GenBank/DDBJ databases">
        <title>Draft genome sequence of Streptomyces silvensis ATCC 53525, a producer of novel hormone antagonists.</title>
        <authorList>
            <person name="Johnston C.W."/>
            <person name="Li Y."/>
            <person name="Magarvey N.A."/>
        </authorList>
    </citation>
    <scope>NUCLEOTIDE SEQUENCE [LARGE SCALE GENOMIC DNA]</scope>
    <source>
        <strain evidence="3 4">ATCC 53525</strain>
    </source>
</reference>
<dbReference type="Proteomes" id="UP000054804">
    <property type="component" value="Unassembled WGS sequence"/>
</dbReference>
<protein>
    <submittedName>
        <fullName evidence="3">MarR family transcriptional regulator</fullName>
    </submittedName>
</protein>
<evidence type="ECO:0000313" key="4">
    <source>
        <dbReference type="Proteomes" id="UP000054804"/>
    </source>
</evidence>
<dbReference type="AlphaFoldDB" id="A0A0W7XAD4"/>
<comment type="caution">
    <text evidence="3">The sequence shown here is derived from an EMBL/GenBank/DDBJ whole genome shotgun (WGS) entry which is preliminary data.</text>
</comment>
<dbReference type="InterPro" id="IPR036388">
    <property type="entry name" value="WH-like_DNA-bd_sf"/>
</dbReference>
<dbReference type="Pfam" id="PF12802">
    <property type="entry name" value="MarR_2"/>
    <property type="match status" value="1"/>
</dbReference>
<organism evidence="3 4">
    <name type="scientific">Streptomyces silvensis</name>
    <dbReference type="NCBI Taxonomy" id="1765722"/>
    <lineage>
        <taxon>Bacteria</taxon>
        <taxon>Bacillati</taxon>
        <taxon>Actinomycetota</taxon>
        <taxon>Actinomycetes</taxon>
        <taxon>Kitasatosporales</taxon>
        <taxon>Streptomycetaceae</taxon>
        <taxon>Streptomyces</taxon>
    </lineage>
</organism>
<sequence>MDNMVDEEKVNQVVEKEKRERKGARSPESPDTPGYELPLLLFAGFRTLIDRLHTELARQGHPDVRPAHGFAMQAIGAAGASASDVGRRLGVTKQAAGKTVDRLVALGYAERADDPADARRKLVRLTPHGLDALTRSAAVFDNLRAEWARELGPDRVRALESDLRAVVPPESFRLDAAGWLGGA</sequence>
<proteinExistence type="predicted"/>
<dbReference type="PANTHER" id="PTHR33164">
    <property type="entry name" value="TRANSCRIPTIONAL REGULATOR, MARR FAMILY"/>
    <property type="match status" value="1"/>
</dbReference>
<dbReference type="SMART" id="SM00347">
    <property type="entry name" value="HTH_MARR"/>
    <property type="match status" value="1"/>
</dbReference>
<dbReference type="GO" id="GO:0006950">
    <property type="term" value="P:response to stress"/>
    <property type="evidence" value="ECO:0007669"/>
    <property type="project" value="TreeGrafter"/>
</dbReference>
<accession>A0A0W7XAD4</accession>
<feature type="domain" description="HTH marR-type" evidence="2">
    <location>
        <begin position="57"/>
        <end position="156"/>
    </location>
</feature>
<evidence type="ECO:0000259" key="2">
    <source>
        <dbReference type="SMART" id="SM00347"/>
    </source>
</evidence>
<feature type="region of interest" description="Disordered" evidence="1">
    <location>
        <begin position="1"/>
        <end position="35"/>
    </location>
</feature>
<feature type="compositionally biased region" description="Basic and acidic residues" evidence="1">
    <location>
        <begin position="1"/>
        <end position="25"/>
    </location>
</feature>
<dbReference type="Gene3D" id="1.10.10.10">
    <property type="entry name" value="Winged helix-like DNA-binding domain superfamily/Winged helix DNA-binding domain"/>
    <property type="match status" value="1"/>
</dbReference>
<evidence type="ECO:0000313" key="3">
    <source>
        <dbReference type="EMBL" id="KUF19735.1"/>
    </source>
</evidence>
<dbReference type="PANTHER" id="PTHR33164:SF99">
    <property type="entry name" value="MARR FAMILY REGULATORY PROTEIN"/>
    <property type="match status" value="1"/>
</dbReference>
<dbReference type="InterPro" id="IPR000835">
    <property type="entry name" value="HTH_MarR-typ"/>
</dbReference>
<dbReference type="GO" id="GO:0003700">
    <property type="term" value="F:DNA-binding transcription factor activity"/>
    <property type="evidence" value="ECO:0007669"/>
    <property type="project" value="InterPro"/>
</dbReference>
<keyword evidence="4" id="KW-1185">Reference proteome</keyword>
<name>A0A0W7XAD4_9ACTN</name>
<dbReference type="InterPro" id="IPR039422">
    <property type="entry name" value="MarR/SlyA-like"/>
</dbReference>
<dbReference type="STRING" id="1765722.AT728_05125"/>
<dbReference type="SUPFAM" id="SSF46785">
    <property type="entry name" value="Winged helix' DNA-binding domain"/>
    <property type="match status" value="1"/>
</dbReference>
<gene>
    <name evidence="3" type="ORF">AT728_05125</name>
</gene>
<dbReference type="InterPro" id="IPR036390">
    <property type="entry name" value="WH_DNA-bd_sf"/>
</dbReference>
<evidence type="ECO:0000256" key="1">
    <source>
        <dbReference type="SAM" id="MobiDB-lite"/>
    </source>
</evidence>